<evidence type="ECO:0000256" key="1">
    <source>
        <dbReference type="SAM" id="Phobius"/>
    </source>
</evidence>
<feature type="transmembrane region" description="Helical" evidence="1">
    <location>
        <begin position="434"/>
        <end position="454"/>
    </location>
</feature>
<keyword evidence="1" id="KW-1133">Transmembrane helix</keyword>
<dbReference type="Proteomes" id="UP000323380">
    <property type="component" value="Unassembled WGS sequence"/>
</dbReference>
<sequence>MTKTIRTDEAVAWLTSPGPCLSIAGAGLSIPAPACAPSVPTVISETLGTLAEIAGVPEGSPDALSPEFRERLLPESCYAAIAAVMGTARHLKLWGAYDWVAWRDGADAPRPNAGHHLLAQLAARDGLPILTTNFDCFLEAAVRRQGRRAVIGLPARGTSFSGRRPRGADEVAVWKLHGSAADTARLRSQSADLVRSSFRALRGDYVGGAVKILVVGYSGRDFDVFPWLFRYARGRDVLWVDRKFDGDHRARTIPGVTLCETSFEDLAREYWRVHDREPGHEEGASAVKGAVAVPASVSDTVRSRFERRLRDAVRCRIGEVVTGEQSALEALAVTLNTVADFPQTVELLTGRPDPCTTLRGIMALQFAEESMDQFVTAGRLAVRARSQALRRRDVLGFGRAQLAVVNCRFRDRGGIIQDRRVRSRLVPRRLRTRALAGMVVAAWLLFPLFGWALLRGRVRRESTRFYDALDFAFDYIEHLVRICSVVAHVLQRLPAAPRRTVARLMWTPVGFAARLAGYMRGVLNVAKYRARLAPGSAVDTGGLSHAEVVGDVMAGGISARDAGQRLLALSAATADPAERSALRGQAEDHLVEALRLADVCGNPSLALKVLLVMKDGDLSLPVPPHRIDGYLQRLEGAADNAAVDRLRALLA</sequence>
<evidence type="ECO:0000313" key="2">
    <source>
        <dbReference type="EMBL" id="TYB47858.1"/>
    </source>
</evidence>
<dbReference type="InterPro" id="IPR029035">
    <property type="entry name" value="DHS-like_NAD/FAD-binding_dom"/>
</dbReference>
<gene>
    <name evidence="2" type="ORF">FXF69_00955</name>
</gene>
<keyword evidence="1" id="KW-0812">Transmembrane</keyword>
<protein>
    <submittedName>
        <fullName evidence="2">Uncharacterized protein</fullName>
    </submittedName>
</protein>
<dbReference type="Gene3D" id="3.40.50.1220">
    <property type="entry name" value="TPP-binding domain"/>
    <property type="match status" value="1"/>
</dbReference>
<dbReference type="SUPFAM" id="SSF52467">
    <property type="entry name" value="DHS-like NAD/FAD-binding domain"/>
    <property type="match status" value="1"/>
</dbReference>
<name>A0A5D0NUK3_9ACTN</name>
<dbReference type="EMBL" id="VSFG01000001">
    <property type="protein sequence ID" value="TYB47858.1"/>
    <property type="molecule type" value="Genomic_DNA"/>
</dbReference>
<keyword evidence="3" id="KW-1185">Reference proteome</keyword>
<proteinExistence type="predicted"/>
<keyword evidence="1" id="KW-0472">Membrane</keyword>
<reference evidence="2 3" key="1">
    <citation type="submission" date="2019-08" db="EMBL/GenBank/DDBJ databases">
        <title>Actinomadura sp. nov. CYP1-5 isolated from mountain soil.</title>
        <authorList>
            <person name="Songsumanus A."/>
            <person name="Kuncharoen N."/>
            <person name="Kudo T."/>
            <person name="Yuki M."/>
            <person name="Igarashi Y."/>
            <person name="Tanasupawat S."/>
        </authorList>
    </citation>
    <scope>NUCLEOTIDE SEQUENCE [LARGE SCALE GENOMIC DNA]</scope>
    <source>
        <strain evidence="2 3">JCM 14158</strain>
    </source>
</reference>
<dbReference type="RefSeq" id="WP_067892773.1">
    <property type="nucleotide sequence ID" value="NZ_VSFG01000001.1"/>
</dbReference>
<dbReference type="AlphaFoldDB" id="A0A5D0NUK3"/>
<dbReference type="Pfam" id="PF13289">
    <property type="entry name" value="SIR2_2"/>
    <property type="match status" value="1"/>
</dbReference>
<evidence type="ECO:0000313" key="3">
    <source>
        <dbReference type="Proteomes" id="UP000323380"/>
    </source>
</evidence>
<organism evidence="2 3">
    <name type="scientific">Actinomadura chibensis</name>
    <dbReference type="NCBI Taxonomy" id="392828"/>
    <lineage>
        <taxon>Bacteria</taxon>
        <taxon>Bacillati</taxon>
        <taxon>Actinomycetota</taxon>
        <taxon>Actinomycetes</taxon>
        <taxon>Streptosporangiales</taxon>
        <taxon>Thermomonosporaceae</taxon>
        <taxon>Actinomadura</taxon>
    </lineage>
</organism>
<accession>A0A5D0NUK3</accession>
<dbReference type="STRING" id="1220554.GCA_001552135_03721"/>
<comment type="caution">
    <text evidence="2">The sequence shown here is derived from an EMBL/GenBank/DDBJ whole genome shotgun (WGS) entry which is preliminary data.</text>
</comment>